<proteinExistence type="predicted"/>
<dbReference type="AlphaFoldDB" id="A0A0G1NAL9"/>
<reference evidence="1 2" key="1">
    <citation type="journal article" date="2015" name="Nature">
        <title>rRNA introns, odd ribosomes, and small enigmatic genomes across a large radiation of phyla.</title>
        <authorList>
            <person name="Brown C.T."/>
            <person name="Hug L.A."/>
            <person name="Thomas B.C."/>
            <person name="Sharon I."/>
            <person name="Castelle C.J."/>
            <person name="Singh A."/>
            <person name="Wilkins M.J."/>
            <person name="Williams K.H."/>
            <person name="Banfield J.F."/>
        </authorList>
    </citation>
    <scope>NUCLEOTIDE SEQUENCE [LARGE SCALE GENOMIC DNA]</scope>
</reference>
<gene>
    <name evidence="1" type="ORF">UW79_C0023G0017</name>
</gene>
<dbReference type="EMBL" id="LCJR01000023">
    <property type="protein sequence ID" value="KKT81244.1"/>
    <property type="molecule type" value="Genomic_DNA"/>
</dbReference>
<name>A0A0G1NAL9_9BACT</name>
<sequence>MPRNIKNAHDLEKSGILKGDPVHIGVAGPGQATNDAIFAGRLVEGNEVVGIKITIRGAEKDVLWADLIEFWQLPTTLCLSEPQKVHRLDTYRDRIYGPEEP</sequence>
<evidence type="ECO:0000313" key="2">
    <source>
        <dbReference type="Proteomes" id="UP000034032"/>
    </source>
</evidence>
<organism evidence="1 2">
    <name type="scientific">Candidatus Yanofskybacteria bacterium GW2011_GWA2_44_9</name>
    <dbReference type="NCBI Taxonomy" id="1619025"/>
    <lineage>
        <taxon>Bacteria</taxon>
        <taxon>Candidatus Yanofskyibacteriota</taxon>
    </lineage>
</organism>
<evidence type="ECO:0000313" key="1">
    <source>
        <dbReference type="EMBL" id="KKT81244.1"/>
    </source>
</evidence>
<accession>A0A0G1NAL9</accession>
<protein>
    <submittedName>
        <fullName evidence="1">Uncharacterized protein</fullName>
    </submittedName>
</protein>
<comment type="caution">
    <text evidence="1">The sequence shown here is derived from an EMBL/GenBank/DDBJ whole genome shotgun (WGS) entry which is preliminary data.</text>
</comment>
<dbReference type="Proteomes" id="UP000034032">
    <property type="component" value="Unassembled WGS sequence"/>
</dbReference>